<dbReference type="CTD" id="20240066"/>
<dbReference type="HOGENOM" id="CLU_1724385_0_0_1"/>
<gene>
    <name evidence="1" type="ORF">LOTGIDRAFT_165449</name>
</gene>
<dbReference type="GeneID" id="20240066"/>
<dbReference type="RefSeq" id="XP_009060712.1">
    <property type="nucleotide sequence ID" value="XM_009062464.1"/>
</dbReference>
<organism evidence="1 2">
    <name type="scientific">Lottia gigantea</name>
    <name type="common">Giant owl limpet</name>
    <dbReference type="NCBI Taxonomy" id="225164"/>
    <lineage>
        <taxon>Eukaryota</taxon>
        <taxon>Metazoa</taxon>
        <taxon>Spiralia</taxon>
        <taxon>Lophotrochozoa</taxon>
        <taxon>Mollusca</taxon>
        <taxon>Gastropoda</taxon>
        <taxon>Patellogastropoda</taxon>
        <taxon>Lottioidea</taxon>
        <taxon>Lottiidae</taxon>
        <taxon>Lottia</taxon>
    </lineage>
</organism>
<reference evidence="1 2" key="1">
    <citation type="journal article" date="2013" name="Nature">
        <title>Insights into bilaterian evolution from three spiralian genomes.</title>
        <authorList>
            <person name="Simakov O."/>
            <person name="Marletaz F."/>
            <person name="Cho S.J."/>
            <person name="Edsinger-Gonzales E."/>
            <person name="Havlak P."/>
            <person name="Hellsten U."/>
            <person name="Kuo D.H."/>
            <person name="Larsson T."/>
            <person name="Lv J."/>
            <person name="Arendt D."/>
            <person name="Savage R."/>
            <person name="Osoegawa K."/>
            <person name="de Jong P."/>
            <person name="Grimwood J."/>
            <person name="Chapman J.A."/>
            <person name="Shapiro H."/>
            <person name="Aerts A."/>
            <person name="Otillar R.P."/>
            <person name="Terry A.Y."/>
            <person name="Boore J.L."/>
            <person name="Grigoriev I.V."/>
            <person name="Lindberg D.R."/>
            <person name="Seaver E.C."/>
            <person name="Weisblat D.A."/>
            <person name="Putnam N.H."/>
            <person name="Rokhsar D.S."/>
        </authorList>
    </citation>
    <scope>NUCLEOTIDE SEQUENCE [LARGE SCALE GENOMIC DNA]</scope>
</reference>
<accession>V4BIY6</accession>
<evidence type="ECO:0000313" key="2">
    <source>
        <dbReference type="Proteomes" id="UP000030746"/>
    </source>
</evidence>
<evidence type="ECO:0000313" key="1">
    <source>
        <dbReference type="EMBL" id="ESO88664.1"/>
    </source>
</evidence>
<keyword evidence="2" id="KW-1185">Reference proteome</keyword>
<proteinExistence type="predicted"/>
<sequence length="152" mass="18286">MVNIRSIIWFSYGQSKVMDLEEGTVSLFDHPDEILGWCTYNELESWMKVQPLKRGADLKVDVEARWERRDSDIFIFNVGTKRYFYFQDGNEEIAIFLFSRWERRDSDNLFSRWERRDCPRNVSQYIQTICSRGAYNVCRNRQRFNVNGLTNL</sequence>
<dbReference type="AlphaFoldDB" id="V4BIY6"/>
<dbReference type="KEGG" id="lgi:LOTGIDRAFT_165449"/>
<name>V4BIY6_LOTGI</name>
<protein>
    <submittedName>
        <fullName evidence="1">Uncharacterized protein</fullName>
    </submittedName>
</protein>
<dbReference type="Proteomes" id="UP000030746">
    <property type="component" value="Unassembled WGS sequence"/>
</dbReference>
<dbReference type="EMBL" id="KB202656">
    <property type="protein sequence ID" value="ESO88664.1"/>
    <property type="molecule type" value="Genomic_DNA"/>
</dbReference>